<keyword evidence="8 14" id="KW-0012">Acyltransferase</keyword>
<dbReference type="EMBL" id="SLUN01000003">
    <property type="protein sequence ID" value="TCL75179.1"/>
    <property type="molecule type" value="Genomic_DNA"/>
</dbReference>
<gene>
    <name evidence="14" type="ORF">EDC14_1003110</name>
</gene>
<evidence type="ECO:0000256" key="9">
    <source>
        <dbReference type="ARBA" id="ARBA00023588"/>
    </source>
</evidence>
<comment type="similarity">
    <text evidence="10">Belongs to the acyltransferase CrtO family.</text>
</comment>
<dbReference type="InterPro" id="IPR044021">
    <property type="entry name" value="CrtO"/>
</dbReference>
<evidence type="ECO:0000256" key="4">
    <source>
        <dbReference type="ARBA" id="ARBA00022692"/>
    </source>
</evidence>
<evidence type="ECO:0000313" key="15">
    <source>
        <dbReference type="Proteomes" id="UP000295008"/>
    </source>
</evidence>
<dbReference type="Proteomes" id="UP000295008">
    <property type="component" value="Unassembled WGS sequence"/>
</dbReference>
<comment type="pathway">
    <text evidence="9">Carotenoid biosynthesis; staphyloxanthin biosynthesis; staphyloxanthin from farnesyl diphosphate: step 5/5.</text>
</comment>
<keyword evidence="3 14" id="KW-0808">Transferase</keyword>
<feature type="transmembrane region" description="Helical" evidence="13">
    <location>
        <begin position="110"/>
        <end position="134"/>
    </location>
</feature>
<reference evidence="14 15" key="1">
    <citation type="submission" date="2019-03" db="EMBL/GenBank/DDBJ databases">
        <title>Genomic Encyclopedia of Type Strains, Phase IV (KMG-IV): sequencing the most valuable type-strain genomes for metagenomic binning, comparative biology and taxonomic classification.</title>
        <authorList>
            <person name="Goeker M."/>
        </authorList>
    </citation>
    <scope>NUCLEOTIDE SEQUENCE [LARGE SCALE GENOMIC DNA]</scope>
    <source>
        <strain evidence="14 15">LX-B</strain>
    </source>
</reference>
<name>A0A4R1S7F7_HYDET</name>
<dbReference type="UniPathway" id="UPA00029">
    <property type="reaction ID" value="UER00560"/>
</dbReference>
<dbReference type="Pfam" id="PF18927">
    <property type="entry name" value="CrtO"/>
    <property type="match status" value="1"/>
</dbReference>
<keyword evidence="4 13" id="KW-0812">Transmembrane</keyword>
<dbReference type="RefSeq" id="WP_132012859.1">
    <property type="nucleotide sequence ID" value="NZ_SLUN01000003.1"/>
</dbReference>
<evidence type="ECO:0000256" key="3">
    <source>
        <dbReference type="ARBA" id="ARBA00022679"/>
    </source>
</evidence>
<keyword evidence="15" id="KW-1185">Reference proteome</keyword>
<evidence type="ECO:0000256" key="11">
    <source>
        <dbReference type="ARBA" id="ARBA00023667"/>
    </source>
</evidence>
<protein>
    <recommendedName>
        <fullName evidence="11">Glycosyl-4,4'-diaponeurosporenoate acyltransferase</fullName>
    </recommendedName>
</protein>
<evidence type="ECO:0000256" key="5">
    <source>
        <dbReference type="ARBA" id="ARBA00022729"/>
    </source>
</evidence>
<comment type="caution">
    <text evidence="14">The sequence shown here is derived from an EMBL/GenBank/DDBJ whole genome shotgun (WGS) entry which is preliminary data.</text>
</comment>
<dbReference type="GO" id="GO:0016746">
    <property type="term" value="F:acyltransferase activity"/>
    <property type="evidence" value="ECO:0007669"/>
    <property type="project" value="UniProtKB-KW"/>
</dbReference>
<sequence>MDLNNWLVFICNSILCTYLGQKLPPRLYSINNWLFKERAWEKGGSIYQRLFRVKAWKTLLPEVSDFIRSIFAKRHLRAYTKEYFAGYLTESCKAELTHWLIIGSSFFLSLWNAIATTWAVFWVSIAFNFPYIIIQRYNRPRIVKYLMNKADAASRLELTNLPM</sequence>
<evidence type="ECO:0000256" key="7">
    <source>
        <dbReference type="ARBA" id="ARBA00023136"/>
    </source>
</evidence>
<keyword evidence="6 13" id="KW-1133">Transmembrane helix</keyword>
<keyword evidence="7 13" id="KW-0472">Membrane</keyword>
<comment type="function">
    <text evidence="12">Catalyzes the acylation of glycosyl-4,4'-diaponeurosporenoate, i.e. the esterification of glucose at the C6'' position with the carboxyl group of the C(15) fatty acid 12-methyltetradecanoic acid, to yield staphyloxanthin. This is the last step in the biosynthesis of this orange pigment, present in most staphylococci strains.</text>
</comment>
<accession>A0A4R1S7F7</accession>
<evidence type="ECO:0000256" key="1">
    <source>
        <dbReference type="ARBA" id="ARBA00004162"/>
    </source>
</evidence>
<proteinExistence type="inferred from homology"/>
<keyword evidence="5" id="KW-0732">Signal</keyword>
<dbReference type="AlphaFoldDB" id="A0A4R1S7F7"/>
<dbReference type="OrthoDB" id="3783432at2"/>
<evidence type="ECO:0000256" key="13">
    <source>
        <dbReference type="SAM" id="Phobius"/>
    </source>
</evidence>
<evidence type="ECO:0000256" key="10">
    <source>
        <dbReference type="ARBA" id="ARBA00023603"/>
    </source>
</evidence>
<evidence type="ECO:0000256" key="6">
    <source>
        <dbReference type="ARBA" id="ARBA00022989"/>
    </source>
</evidence>
<evidence type="ECO:0000256" key="2">
    <source>
        <dbReference type="ARBA" id="ARBA00022475"/>
    </source>
</evidence>
<evidence type="ECO:0000256" key="12">
    <source>
        <dbReference type="ARBA" id="ARBA00025324"/>
    </source>
</evidence>
<keyword evidence="2" id="KW-1003">Cell membrane</keyword>
<evidence type="ECO:0000256" key="8">
    <source>
        <dbReference type="ARBA" id="ARBA00023315"/>
    </source>
</evidence>
<dbReference type="GO" id="GO:0005886">
    <property type="term" value="C:plasma membrane"/>
    <property type="evidence" value="ECO:0007669"/>
    <property type="project" value="UniProtKB-SubCell"/>
</dbReference>
<evidence type="ECO:0000313" key="14">
    <source>
        <dbReference type="EMBL" id="TCL75179.1"/>
    </source>
</evidence>
<organism evidence="14 15">
    <name type="scientific">Hydrogenispora ethanolica</name>
    <dbReference type="NCBI Taxonomy" id="1082276"/>
    <lineage>
        <taxon>Bacteria</taxon>
        <taxon>Bacillati</taxon>
        <taxon>Bacillota</taxon>
        <taxon>Hydrogenispora</taxon>
    </lineage>
</organism>
<comment type="subcellular location">
    <subcellularLocation>
        <location evidence="1">Cell membrane</location>
        <topology evidence="1">Single-pass membrane protein</topology>
    </subcellularLocation>
</comment>